<evidence type="ECO:0000256" key="1">
    <source>
        <dbReference type="ARBA" id="ARBA00004141"/>
    </source>
</evidence>
<keyword evidence="6 7" id="KW-0472">Membrane</keyword>
<comment type="subcellular location">
    <subcellularLocation>
        <location evidence="1">Membrane</location>
        <topology evidence="1">Multi-pass membrane protein</topology>
    </subcellularLocation>
</comment>
<dbReference type="EMBL" id="JAULBC010000001">
    <property type="protein sequence ID" value="MEX6686568.1"/>
    <property type="molecule type" value="Genomic_DNA"/>
</dbReference>
<evidence type="ECO:0000256" key="5">
    <source>
        <dbReference type="ARBA" id="ARBA00022989"/>
    </source>
</evidence>
<proteinExistence type="predicted"/>
<feature type="transmembrane region" description="Helical" evidence="7">
    <location>
        <begin position="235"/>
        <end position="256"/>
    </location>
</feature>
<dbReference type="InterPro" id="IPR001173">
    <property type="entry name" value="Glyco_trans_2-like"/>
</dbReference>
<keyword evidence="3 9" id="KW-0808">Transferase</keyword>
<feature type="transmembrane region" description="Helical" evidence="7">
    <location>
        <begin position="268"/>
        <end position="293"/>
    </location>
</feature>
<gene>
    <name evidence="9" type="ORF">QTN47_03630</name>
</gene>
<evidence type="ECO:0000313" key="9">
    <source>
        <dbReference type="EMBL" id="MEX6686568.1"/>
    </source>
</evidence>
<evidence type="ECO:0000256" key="4">
    <source>
        <dbReference type="ARBA" id="ARBA00022692"/>
    </source>
</evidence>
<dbReference type="PANTHER" id="PTHR48090:SF1">
    <property type="entry name" value="PROPHAGE BACTOPRENOL GLUCOSYL TRANSFERASE HOMOLOG"/>
    <property type="match status" value="1"/>
</dbReference>
<dbReference type="RefSeq" id="WP_369327965.1">
    <property type="nucleotide sequence ID" value="NZ_JAULBC010000001.1"/>
</dbReference>
<evidence type="ECO:0000256" key="6">
    <source>
        <dbReference type="ARBA" id="ARBA00023136"/>
    </source>
</evidence>
<evidence type="ECO:0000259" key="8">
    <source>
        <dbReference type="Pfam" id="PF00535"/>
    </source>
</evidence>
<dbReference type="InterPro" id="IPR050256">
    <property type="entry name" value="Glycosyltransferase_2"/>
</dbReference>
<dbReference type="PANTHER" id="PTHR48090">
    <property type="entry name" value="UNDECAPRENYL-PHOSPHATE 4-DEOXY-4-FORMAMIDO-L-ARABINOSE TRANSFERASE-RELATED"/>
    <property type="match status" value="1"/>
</dbReference>
<dbReference type="EC" id="2.4.-.-" evidence="9"/>
<sequence>MKSKLEFQSLISVVVPFLNEEDNVDLMYSALSEELLSSTYEIIFIDDGSSDNTWGRIMGCIHFDKKVKGIKLSRCFGHQNALKAGIDIAKGDCVITIDGDLQQPPHVINNLIQKWKEGYKIVNAERVSNSNQGIIKGILSQFFYLIYKYLNKSQTLNWNVSDFRLMDRQVVNILKEISGQNLFIRGTIQWMGFRQSYVKYQLQKRAFGQSKFTLKKMLELASIGLTSGGITPLRLSLFMGFIFAFFAFIYCLYALYATIFLKSVMPGWASVIASILLLSGVQLIVLGIIGEYIGKLFIQSKKHPSYIIDEISKDSSELVKDKYLVNPYNNKNKNE</sequence>
<keyword evidence="2 9" id="KW-0328">Glycosyltransferase</keyword>
<evidence type="ECO:0000256" key="7">
    <source>
        <dbReference type="SAM" id="Phobius"/>
    </source>
</evidence>
<feature type="domain" description="Glycosyltransferase 2-like" evidence="8">
    <location>
        <begin position="12"/>
        <end position="162"/>
    </location>
</feature>
<evidence type="ECO:0000256" key="2">
    <source>
        <dbReference type="ARBA" id="ARBA00022676"/>
    </source>
</evidence>
<evidence type="ECO:0000256" key="3">
    <source>
        <dbReference type="ARBA" id="ARBA00022679"/>
    </source>
</evidence>
<dbReference type="Gene3D" id="3.90.550.10">
    <property type="entry name" value="Spore Coat Polysaccharide Biosynthesis Protein SpsA, Chain A"/>
    <property type="match status" value="1"/>
</dbReference>
<dbReference type="SUPFAM" id="SSF53448">
    <property type="entry name" value="Nucleotide-diphospho-sugar transferases"/>
    <property type="match status" value="1"/>
</dbReference>
<keyword evidence="10" id="KW-1185">Reference proteome</keyword>
<comment type="caution">
    <text evidence="9">The sequence shown here is derived from an EMBL/GenBank/DDBJ whole genome shotgun (WGS) entry which is preliminary data.</text>
</comment>
<dbReference type="Proteomes" id="UP001560573">
    <property type="component" value="Unassembled WGS sequence"/>
</dbReference>
<organism evidence="9 10">
    <name type="scientific">Danxiaibacter flavus</name>
    <dbReference type="NCBI Taxonomy" id="3049108"/>
    <lineage>
        <taxon>Bacteria</taxon>
        <taxon>Pseudomonadati</taxon>
        <taxon>Bacteroidota</taxon>
        <taxon>Chitinophagia</taxon>
        <taxon>Chitinophagales</taxon>
        <taxon>Chitinophagaceae</taxon>
        <taxon>Danxiaibacter</taxon>
    </lineage>
</organism>
<protein>
    <submittedName>
        <fullName evidence="9">Glycosyltransferase family 2 protein</fullName>
        <ecNumber evidence="9">2.4.-.-</ecNumber>
    </submittedName>
</protein>
<dbReference type="Pfam" id="PF00535">
    <property type="entry name" value="Glycos_transf_2"/>
    <property type="match status" value="1"/>
</dbReference>
<dbReference type="CDD" id="cd04187">
    <property type="entry name" value="DPM1_like_bac"/>
    <property type="match status" value="1"/>
</dbReference>
<accession>A0ABV3ZDM5</accession>
<dbReference type="GO" id="GO:0016757">
    <property type="term" value="F:glycosyltransferase activity"/>
    <property type="evidence" value="ECO:0007669"/>
    <property type="project" value="UniProtKB-KW"/>
</dbReference>
<name>A0ABV3ZDM5_9BACT</name>
<evidence type="ECO:0000313" key="10">
    <source>
        <dbReference type="Proteomes" id="UP001560573"/>
    </source>
</evidence>
<keyword evidence="4 7" id="KW-0812">Transmembrane</keyword>
<keyword evidence="5 7" id="KW-1133">Transmembrane helix</keyword>
<reference evidence="9 10" key="1">
    <citation type="submission" date="2023-07" db="EMBL/GenBank/DDBJ databases">
        <authorList>
            <person name="Lian W.-H."/>
        </authorList>
    </citation>
    <scope>NUCLEOTIDE SEQUENCE [LARGE SCALE GENOMIC DNA]</scope>
    <source>
        <strain evidence="9 10">SYSU DXS3180</strain>
    </source>
</reference>
<dbReference type="InterPro" id="IPR029044">
    <property type="entry name" value="Nucleotide-diphossugar_trans"/>
</dbReference>